<dbReference type="Gene3D" id="6.10.250.2120">
    <property type="match status" value="1"/>
</dbReference>
<feature type="domain" description="Trimeric autotransporter adhesin YadA-like stalk" evidence="1">
    <location>
        <begin position="80"/>
        <end position="120"/>
    </location>
</feature>
<gene>
    <name evidence="2" type="ORF">K3248_08280</name>
</gene>
<dbReference type="Gene3D" id="1.20.5.170">
    <property type="match status" value="1"/>
</dbReference>
<name>A0ABS7I7W0_9HYPH</name>
<dbReference type="EMBL" id="JAIFRO010000013">
    <property type="protein sequence ID" value="MBX4336580.1"/>
    <property type="molecule type" value="Genomic_DNA"/>
</dbReference>
<sequence>MVGTNFSGVKAGTGETDAVNFSQLKEVKQEIKDTVHDVQEQIAANSFVKQDADTQHITIGKDTGGDKIDITNNNKETRTLTGIKNGDISKDSKEAVTGSQLFETNQNVNTVSSNLQTAATDIAKSFGGGAGYKDGKWTDPTFTVKTVTDEGNEENATYHNVAEALTGVGTSITNVKNEITKEVNNTINTVKGDSLLWSETDKAFSAQHENEGAKPIARLHIFWMVILRLVQQMPLRVINFIL</sequence>
<evidence type="ECO:0000259" key="1">
    <source>
        <dbReference type="Pfam" id="PF05662"/>
    </source>
</evidence>
<reference evidence="2 3" key="1">
    <citation type="submission" date="2021-08" db="EMBL/GenBank/DDBJ databases">
        <title>Bartonella raoulti 094 sp. nov.</title>
        <authorList>
            <person name="Zgheib R."/>
            <person name="Hammoud A."/>
        </authorList>
    </citation>
    <scope>NUCLEOTIDE SEQUENCE [LARGE SCALE GENOMIC DNA]</scope>
    <source>
        <strain evidence="2 3">094</strain>
    </source>
</reference>
<accession>A0ABS7I7W0</accession>
<dbReference type="Gene3D" id="6.10.250.2030">
    <property type="match status" value="1"/>
</dbReference>
<keyword evidence="3" id="KW-1185">Reference proteome</keyword>
<feature type="domain" description="Trimeric autotransporter adhesin YadA-like stalk" evidence="1">
    <location>
        <begin position="8"/>
        <end position="38"/>
    </location>
</feature>
<evidence type="ECO:0000313" key="2">
    <source>
        <dbReference type="EMBL" id="MBX4336580.1"/>
    </source>
</evidence>
<protein>
    <recommendedName>
        <fullName evidence="1">Trimeric autotransporter adhesin YadA-like stalk domain-containing protein</fullName>
    </recommendedName>
</protein>
<dbReference type="Pfam" id="PF05662">
    <property type="entry name" value="YadA_stalk"/>
    <property type="match status" value="2"/>
</dbReference>
<comment type="caution">
    <text evidence="2">The sequence shown here is derived from an EMBL/GenBank/DDBJ whole genome shotgun (WGS) entry which is preliminary data.</text>
</comment>
<dbReference type="RefSeq" id="WP_220717865.1">
    <property type="nucleotide sequence ID" value="NZ_JAIFRO010000013.1"/>
</dbReference>
<dbReference type="InterPro" id="IPR008635">
    <property type="entry name" value="Coiled_stalk_dom"/>
</dbReference>
<dbReference type="Proteomes" id="UP000746918">
    <property type="component" value="Unassembled WGS sequence"/>
</dbReference>
<organism evidence="2 3">
    <name type="scientific">Bartonella raoultii</name>
    <dbReference type="NCBI Taxonomy" id="1457020"/>
    <lineage>
        <taxon>Bacteria</taxon>
        <taxon>Pseudomonadati</taxon>
        <taxon>Pseudomonadota</taxon>
        <taxon>Alphaproteobacteria</taxon>
        <taxon>Hyphomicrobiales</taxon>
        <taxon>Bartonellaceae</taxon>
        <taxon>Bartonella</taxon>
    </lineage>
</organism>
<evidence type="ECO:0000313" key="3">
    <source>
        <dbReference type="Proteomes" id="UP000746918"/>
    </source>
</evidence>
<proteinExistence type="predicted"/>